<proteinExistence type="predicted"/>
<dbReference type="EMBL" id="HACA01026625">
    <property type="protein sequence ID" value="CDW43986.1"/>
    <property type="molecule type" value="Transcribed_RNA"/>
</dbReference>
<protein>
    <submittedName>
        <fullName evidence="1">Uncharacterized protein</fullName>
    </submittedName>
</protein>
<evidence type="ECO:0000313" key="1">
    <source>
        <dbReference type="EMBL" id="CDW43986.1"/>
    </source>
</evidence>
<sequence>MQDISVWREPCEGGEATFDTSTRLTHSALMTTPSTTIFECIYKVGPSMSVIKTRRPSKPLPASTGTL</sequence>
<organism evidence="1">
    <name type="scientific">Lepeophtheirus salmonis</name>
    <name type="common">Salmon louse</name>
    <name type="synonym">Caligus salmonis</name>
    <dbReference type="NCBI Taxonomy" id="72036"/>
    <lineage>
        <taxon>Eukaryota</taxon>
        <taxon>Metazoa</taxon>
        <taxon>Ecdysozoa</taxon>
        <taxon>Arthropoda</taxon>
        <taxon>Crustacea</taxon>
        <taxon>Multicrustacea</taxon>
        <taxon>Hexanauplia</taxon>
        <taxon>Copepoda</taxon>
        <taxon>Siphonostomatoida</taxon>
        <taxon>Caligidae</taxon>
        <taxon>Lepeophtheirus</taxon>
    </lineage>
</organism>
<accession>A0A0K2V1Y4</accession>
<dbReference type="AlphaFoldDB" id="A0A0K2V1Y4"/>
<reference evidence="1" key="1">
    <citation type="submission" date="2014-05" db="EMBL/GenBank/DDBJ databases">
        <authorList>
            <person name="Chronopoulou M."/>
        </authorList>
    </citation>
    <scope>NUCLEOTIDE SEQUENCE</scope>
    <source>
        <tissue evidence="1">Whole organism</tissue>
    </source>
</reference>
<name>A0A0K2V1Y4_LEPSM</name>